<evidence type="ECO:0008006" key="3">
    <source>
        <dbReference type="Google" id="ProtNLM"/>
    </source>
</evidence>
<dbReference type="RefSeq" id="WP_303669767.1">
    <property type="nucleotide sequence ID" value="NZ_SVCA01000008.1"/>
</dbReference>
<evidence type="ECO:0000313" key="2">
    <source>
        <dbReference type="Proteomes" id="UP000772151"/>
    </source>
</evidence>
<dbReference type="EMBL" id="SVCA01000008">
    <property type="protein sequence ID" value="MBE6085653.1"/>
    <property type="molecule type" value="Genomic_DNA"/>
</dbReference>
<sequence length="506" mass="59043">MNLDETANFLEMAERKYSINSWKINGICIWPLIRLNLLAKVFSSESELVIEKNQWIQRYEFVKKAFIDNVNVFLLDRKHNQAIKNADVVFFGGGASRNVLMPDKTLMDHNLDPIRWHLENKGVTTFFFEQYGSVEPRLPRWNNSYIVDKMLAETLVRNKLFKSSRKMTCQLPEYDDFLRLLKSRNVDTSDFLPNKIKKYISNIQSLADMFLVLLDKIKPKVVVLVDWQSISKMALSLASHKLKVPVLEVQHGVAASGGRNNITYCNWSSIPKGGYELVPDYMWVWDKSDYDSMNNWAKESWRPFVGGHPMNLIWGDTNNKLTKFYQEKYADVCVKDKPVILFTLQWGMVYPKWIVDYINAHEEYCWIIRRHPIPDKHIEKFISQIEKKDNVVINKSDFFPLEILLVNAALHITMYSSVVIDAEAFLCPSVVLHPKAKDYFSKQINDNMACFVDDNMMLDKKIKELVSKVKEKTRNTNFSELHEKGCKAIDKIISIVEENRPSWEKV</sequence>
<evidence type="ECO:0000313" key="1">
    <source>
        <dbReference type="EMBL" id="MBE6085653.1"/>
    </source>
</evidence>
<organism evidence="1 2">
    <name type="scientific">Selenomonas ruminantium</name>
    <dbReference type="NCBI Taxonomy" id="971"/>
    <lineage>
        <taxon>Bacteria</taxon>
        <taxon>Bacillati</taxon>
        <taxon>Bacillota</taxon>
        <taxon>Negativicutes</taxon>
        <taxon>Selenomonadales</taxon>
        <taxon>Selenomonadaceae</taxon>
        <taxon>Selenomonas</taxon>
    </lineage>
</organism>
<name>A0A927WMV4_SELRU</name>
<protein>
    <recommendedName>
        <fullName evidence="3">CDP-Glycerol:Poly(Glycerophosphate) glycerophosphotransferase</fullName>
    </recommendedName>
</protein>
<dbReference type="Proteomes" id="UP000772151">
    <property type="component" value="Unassembled WGS sequence"/>
</dbReference>
<dbReference type="Gene3D" id="3.40.50.12580">
    <property type="match status" value="1"/>
</dbReference>
<reference evidence="1" key="1">
    <citation type="submission" date="2019-04" db="EMBL/GenBank/DDBJ databases">
        <title>Evolution of Biomass-Degrading Anaerobic Consortia Revealed by Metagenomics.</title>
        <authorList>
            <person name="Peng X."/>
        </authorList>
    </citation>
    <scope>NUCLEOTIDE SEQUENCE</scope>
    <source>
        <strain evidence="1">SIG242</strain>
    </source>
</reference>
<proteinExistence type="predicted"/>
<comment type="caution">
    <text evidence="1">The sequence shown here is derived from an EMBL/GenBank/DDBJ whole genome shotgun (WGS) entry which is preliminary data.</text>
</comment>
<dbReference type="AlphaFoldDB" id="A0A927WMV4"/>
<dbReference type="InterPro" id="IPR043148">
    <property type="entry name" value="TagF_C"/>
</dbReference>
<gene>
    <name evidence="1" type="ORF">E7203_09445</name>
</gene>
<accession>A0A927WMV4</accession>
<dbReference type="SUPFAM" id="SSF53756">
    <property type="entry name" value="UDP-Glycosyltransferase/glycogen phosphorylase"/>
    <property type="match status" value="1"/>
</dbReference>